<dbReference type="EMBL" id="BDSA01000002">
    <property type="protein sequence ID" value="GBE61079.1"/>
    <property type="molecule type" value="Genomic_DNA"/>
</dbReference>
<dbReference type="PANTHER" id="PTHR12419">
    <property type="entry name" value="OTU DOMAIN CONTAINING PROTEIN"/>
    <property type="match status" value="1"/>
</dbReference>
<evidence type="ECO:0000313" key="3">
    <source>
        <dbReference type="EMBL" id="GBE61079.1"/>
    </source>
</evidence>
<dbReference type="VEuPathDB" id="PiroplasmaDB:BOVATA_025720"/>
<dbReference type="GO" id="GO:0004843">
    <property type="term" value="F:cysteine-type deubiquitinase activity"/>
    <property type="evidence" value="ECO:0007669"/>
    <property type="project" value="TreeGrafter"/>
</dbReference>
<dbReference type="SUPFAM" id="SSF54001">
    <property type="entry name" value="Cysteine proteinases"/>
    <property type="match status" value="1"/>
</dbReference>
<dbReference type="PROSITE" id="PS50802">
    <property type="entry name" value="OTU"/>
    <property type="match status" value="1"/>
</dbReference>
<protein>
    <submittedName>
        <fullName evidence="3">OTU domain-containing 6B, putative</fullName>
    </submittedName>
</protein>
<organism evidence="3 4">
    <name type="scientific">Babesia ovata</name>
    <dbReference type="NCBI Taxonomy" id="189622"/>
    <lineage>
        <taxon>Eukaryota</taxon>
        <taxon>Sar</taxon>
        <taxon>Alveolata</taxon>
        <taxon>Apicomplexa</taxon>
        <taxon>Aconoidasida</taxon>
        <taxon>Piroplasmida</taxon>
        <taxon>Babesiidae</taxon>
        <taxon>Babesia</taxon>
    </lineage>
</organism>
<dbReference type="GO" id="GO:0016579">
    <property type="term" value="P:protein deubiquitination"/>
    <property type="evidence" value="ECO:0007669"/>
    <property type="project" value="TreeGrafter"/>
</dbReference>
<feature type="domain" description="OTU" evidence="2">
    <location>
        <begin position="64"/>
        <end position="204"/>
    </location>
</feature>
<dbReference type="InterPro" id="IPR050704">
    <property type="entry name" value="Peptidase_C85-like"/>
</dbReference>
<accession>A0A2H6KDP7</accession>
<feature type="coiled-coil region" evidence="1">
    <location>
        <begin position="14"/>
        <end position="50"/>
    </location>
</feature>
<dbReference type="InterPro" id="IPR038765">
    <property type="entry name" value="Papain-like_cys_pep_sf"/>
</dbReference>
<sequence>MDTDGTESFYSEPKQLTAAQRKKLKKKLQFMELEAKIAEEKDNAPDLRAAEDEDLRRQLAAVGKAVFKILGDGNCLFRAVEHQLKQACERGSKLLALSHGQLRHMAIEYIRTHRADYEAFIDTNDSNTSEDGDAFENYCKKMAQDGEWGYADDLGIQSQMTCSGQLEIRALSAVLGCKIVVHAQGVPPMEYVSGIARTFTGQRE</sequence>
<dbReference type="Pfam" id="PF02338">
    <property type="entry name" value="OTU"/>
    <property type="match status" value="1"/>
</dbReference>
<name>A0A2H6KDP7_9APIC</name>
<dbReference type="GeneID" id="39874849"/>
<dbReference type="InterPro" id="IPR003323">
    <property type="entry name" value="OTU_dom"/>
</dbReference>
<evidence type="ECO:0000259" key="2">
    <source>
        <dbReference type="PROSITE" id="PS50802"/>
    </source>
</evidence>
<proteinExistence type="predicted"/>
<gene>
    <name evidence="3" type="ORF">BOVATA_025720</name>
</gene>
<comment type="caution">
    <text evidence="3">The sequence shown here is derived from an EMBL/GenBank/DDBJ whole genome shotgun (WGS) entry which is preliminary data.</text>
</comment>
<dbReference type="Proteomes" id="UP000236319">
    <property type="component" value="Unassembled WGS sequence"/>
</dbReference>
<dbReference type="RefSeq" id="XP_028867322.1">
    <property type="nucleotide sequence ID" value="XM_029011489.1"/>
</dbReference>
<reference evidence="3 4" key="1">
    <citation type="journal article" date="2017" name="BMC Genomics">
        <title>Whole-genome assembly of Babesia ovata and comparative genomics between closely related pathogens.</title>
        <authorList>
            <person name="Yamagishi J."/>
            <person name="Asada M."/>
            <person name="Hakimi H."/>
            <person name="Tanaka T.Q."/>
            <person name="Sugimoto C."/>
            <person name="Kawazu S."/>
        </authorList>
    </citation>
    <scope>NUCLEOTIDE SEQUENCE [LARGE SCALE GENOMIC DNA]</scope>
    <source>
        <strain evidence="3 4">Miyake</strain>
    </source>
</reference>
<dbReference type="OrthoDB" id="415023at2759"/>
<dbReference type="CDD" id="cd22748">
    <property type="entry name" value="OTU_OTUD6-like"/>
    <property type="match status" value="1"/>
</dbReference>
<dbReference type="Gene3D" id="3.90.70.80">
    <property type="match status" value="1"/>
</dbReference>
<evidence type="ECO:0000256" key="1">
    <source>
        <dbReference type="SAM" id="Coils"/>
    </source>
</evidence>
<keyword evidence="4" id="KW-1185">Reference proteome</keyword>
<keyword evidence="1" id="KW-0175">Coiled coil</keyword>
<evidence type="ECO:0000313" key="4">
    <source>
        <dbReference type="Proteomes" id="UP000236319"/>
    </source>
</evidence>
<dbReference type="AlphaFoldDB" id="A0A2H6KDP7"/>